<dbReference type="EMBL" id="BCSZ01000052">
    <property type="protein sequence ID" value="GAT04988.1"/>
    <property type="molecule type" value="Genomic_DNA"/>
</dbReference>
<reference evidence="1" key="1">
    <citation type="journal article" date="2016" name="Genome Announc.">
        <title>Draft Genome Sequences of Five Rapidly Growing Mycobacterium Species, M. thermoresistibile, M. fortuitum subsp. acetamidolyticum, M. canariasense, M. brisbanense, and M. novocastrense.</title>
        <authorList>
            <person name="Katahira K."/>
            <person name="Ogura Y."/>
            <person name="Gotoh Y."/>
            <person name="Hayashi T."/>
        </authorList>
    </citation>
    <scope>NUCLEOTIDE SEQUENCE [LARGE SCALE GENOMIC DNA]</scope>
    <source>
        <strain evidence="1">JCM6368</strain>
    </source>
</reference>
<name>A0A117IFZ5_MYCFO</name>
<sequence>MANSTGHARFVGSAHGVVHQGRDVVQWPGEARLYHLVPPLRGYTTVVASTLPNAVHVAARGGVERGIETFLWGVLGEDLQVDFDTELPGSGWGNTLVDALAEAGYMPV</sequence>
<comment type="caution">
    <text evidence="1">The sequence shown here is derived from an EMBL/GenBank/DDBJ whole genome shotgun (WGS) entry which is preliminary data.</text>
</comment>
<gene>
    <name evidence="1" type="ORF">RMCFA_5099</name>
</gene>
<protein>
    <submittedName>
        <fullName evidence="1">Uncharacterized protein</fullName>
    </submittedName>
</protein>
<organism evidence="1">
    <name type="scientific">Mycolicibacterium fortuitum subsp. acetamidolyticum</name>
    <dbReference type="NCBI Taxonomy" id="144550"/>
    <lineage>
        <taxon>Bacteria</taxon>
        <taxon>Bacillati</taxon>
        <taxon>Actinomycetota</taxon>
        <taxon>Actinomycetes</taxon>
        <taxon>Mycobacteriales</taxon>
        <taxon>Mycobacteriaceae</taxon>
        <taxon>Mycolicibacterium</taxon>
    </lineage>
</organism>
<dbReference type="RefSeq" id="WP_061264960.1">
    <property type="nucleotide sequence ID" value="NZ_BCSZ01000052.1"/>
</dbReference>
<dbReference type="Proteomes" id="UP000069705">
    <property type="component" value="Unassembled WGS sequence"/>
</dbReference>
<dbReference type="AlphaFoldDB" id="A0A117IFZ5"/>
<proteinExistence type="predicted"/>
<evidence type="ECO:0000313" key="1">
    <source>
        <dbReference type="EMBL" id="GAT04988.1"/>
    </source>
</evidence>
<accession>A0A117IFZ5</accession>